<dbReference type="Gene3D" id="3.40.390.10">
    <property type="entry name" value="Collagenase (Catalytic Domain)"/>
    <property type="match status" value="1"/>
</dbReference>
<evidence type="ECO:0000256" key="1">
    <source>
        <dbReference type="ARBA" id="ARBA00022670"/>
    </source>
</evidence>
<keyword evidence="2" id="KW-0732">Signal</keyword>
<evidence type="ECO:0000259" key="5">
    <source>
        <dbReference type="PROSITE" id="PS51829"/>
    </source>
</evidence>
<dbReference type="NCBIfam" id="TIGR04183">
    <property type="entry name" value="Por_Secre_tail"/>
    <property type="match status" value="1"/>
</dbReference>
<organism evidence="6 7">
    <name type="scientific">Aquaticitalea lipolytica</name>
    <dbReference type="NCBI Taxonomy" id="1247562"/>
    <lineage>
        <taxon>Bacteria</taxon>
        <taxon>Pseudomonadati</taxon>
        <taxon>Bacteroidota</taxon>
        <taxon>Flavobacteriia</taxon>
        <taxon>Flavobacteriales</taxon>
        <taxon>Flavobacteriaceae</taxon>
        <taxon>Aquaticitalea</taxon>
    </lineage>
</organism>
<reference evidence="6 7" key="1">
    <citation type="journal article" date="2014" name="Int. J. Syst. Evol. Microbiol.">
        <title>Complete genome sequence of Corynebacterium casei LMG S-19264T (=DSM 44701T), isolated from a smear-ripened cheese.</title>
        <authorList>
            <consortium name="US DOE Joint Genome Institute (JGI-PGF)"/>
            <person name="Walter F."/>
            <person name="Albersmeier A."/>
            <person name="Kalinowski J."/>
            <person name="Ruckert C."/>
        </authorList>
    </citation>
    <scope>NUCLEOTIDE SEQUENCE [LARGE SCALE GENOMIC DNA]</scope>
    <source>
        <strain evidence="6 7">CGMCC 1.15295</strain>
    </source>
</reference>
<keyword evidence="1" id="KW-0645">Protease</keyword>
<dbReference type="Gene3D" id="2.60.40.10">
    <property type="entry name" value="Immunoglobulins"/>
    <property type="match status" value="2"/>
</dbReference>
<sequence>MKTKLHYVFTLAVLLIGFSVFGQTKFWQKSTSNGSLNTIPISELNEKHYEVFQLDFEAFRQALVNAPLRESNQVSTTFINVPNEEGVLETFRMLEAPVFDAELSAQFPDIKSYVGVNDSGTRLRMSVSPSGVQTMISYLDKPTVFMQPVNGDPQNYIVYNRLVRGDNYTEDFHCATIDEFSKESNLDSSLLNRDANDQTLRKFRLVVSTNGEYTTYHGGTVPGALAAINASITRVNETFETDMAVTFIVIAQTTNVIYTNANTDPYSTNLGDWNLQLQNTLTNVIGNAFYDIGHMFGASGGGGNAGCIGCVCVDDTASTTDLNKGAGITSPADGIPAGDNFDIDYVAHEIGHQMGANHTFAFNTEGTGVNAEPGSGSTIMAYAGITGANNVQQHSDPYFHYHSINQILNRLVTRTCWQSNSPGVITNSPPVANAGSDYVIPRGTAYVLRGSATDANAGDVLRYCWEQTDSGNVTNTNFGPTLTSGSMNRSLPPTTSPNRYIPRLSRVIAGQLTQTNPTINSAWETVPSVARTMNWALTVRDRQPTATGLNGQTSFDLMRITVDGASGPFTVTSQTSNVIWFVGSSQTVTWNVANTNVAPVNTANVNILLSTDGGLTFPIVLASNVPNNGSYNVTVPNNVTSQARIIVEGANNIFFAANSSNFQIQTTEFLMNFASSNVTVCQPNNAVYNFTYNAYNGFSETTTFSATNVPAGANVTFSPTSASADGTPVTMTVSNIGSVAPGNYTITAVGTATSTTKTTNVTLNVFSNSLAAATLATPANGATNVPAAGNLTWNSVANAQNYLVEVATDAAFTNIVNSATVTNTTYTTSLSANTQYYWRVTASNTCATAAASSVFSFTTENVTCASYTATDTPIAISPSGANTYTSVINIAPNFPVTDVNVRINIPHTYVSDLDISLTSPNGTVVDLSSGNGGSGDNFTNTLFDQSAATLITAGSPPYTGTFRPEGNLSTINGEMSAGNWTLTVRDNFNLDGGSINEFRLDLCVQGSLGVEENEFSAFSIFPNPNNGEFTVKLNSNSGDDIRINVYDIRGRKVFNNRYTNNGNFNQVIRLGDVQSGMYIINVTDGLRTETKKIIIK</sequence>
<dbReference type="SUPFAM" id="SSF55486">
    <property type="entry name" value="Metalloproteases ('zincins'), catalytic domain"/>
    <property type="match status" value="1"/>
</dbReference>
<comment type="caution">
    <text evidence="6">The sequence shown here is derived from an EMBL/GenBank/DDBJ whole genome shotgun (WGS) entry which is preliminary data.</text>
</comment>
<dbReference type="Gene3D" id="2.60.120.260">
    <property type="entry name" value="Galactose-binding domain-like"/>
    <property type="match status" value="1"/>
</dbReference>
<dbReference type="SUPFAM" id="SSF49785">
    <property type="entry name" value="Galactose-binding domain-like"/>
    <property type="match status" value="1"/>
</dbReference>
<dbReference type="AlphaFoldDB" id="A0A8J2XHI7"/>
<dbReference type="Proteomes" id="UP000598120">
    <property type="component" value="Unassembled WGS sequence"/>
</dbReference>
<protein>
    <submittedName>
        <fullName evidence="6">Metalloprotease Fpp1</fullName>
    </submittedName>
</protein>
<evidence type="ECO:0000256" key="3">
    <source>
        <dbReference type="ARBA" id="ARBA00022801"/>
    </source>
</evidence>
<evidence type="ECO:0000313" key="7">
    <source>
        <dbReference type="Proteomes" id="UP000598120"/>
    </source>
</evidence>
<dbReference type="SUPFAM" id="SSF49265">
    <property type="entry name" value="Fibronectin type III"/>
    <property type="match status" value="1"/>
</dbReference>
<dbReference type="InterPro" id="IPR036116">
    <property type="entry name" value="FN3_sf"/>
</dbReference>
<gene>
    <name evidence="6" type="primary">fpp1</name>
    <name evidence="6" type="ORF">GCM10011531_20440</name>
</gene>
<proteinExistence type="predicted"/>
<dbReference type="RefSeq" id="WP_188606284.1">
    <property type="nucleotide sequence ID" value="NZ_BMIC01000004.1"/>
</dbReference>
<evidence type="ECO:0000256" key="2">
    <source>
        <dbReference type="ARBA" id="ARBA00022729"/>
    </source>
</evidence>
<name>A0A8J2XHI7_9FLAO</name>
<keyword evidence="6" id="KW-0482">Metalloprotease</keyword>
<keyword evidence="7" id="KW-1185">Reference proteome</keyword>
<dbReference type="InterPro" id="IPR026444">
    <property type="entry name" value="Secre_tail"/>
</dbReference>
<dbReference type="GO" id="GO:0004252">
    <property type="term" value="F:serine-type endopeptidase activity"/>
    <property type="evidence" value="ECO:0007669"/>
    <property type="project" value="InterPro"/>
</dbReference>
<dbReference type="EMBL" id="BMIC01000004">
    <property type="protein sequence ID" value="GFZ88901.1"/>
    <property type="molecule type" value="Genomic_DNA"/>
</dbReference>
<accession>A0A8J2XHI7</accession>
<feature type="domain" description="P/Homo B" evidence="5">
    <location>
        <begin position="859"/>
        <end position="1013"/>
    </location>
</feature>
<dbReference type="InterPro" id="IPR002884">
    <property type="entry name" value="P_dom"/>
</dbReference>
<dbReference type="InterPro" id="IPR013783">
    <property type="entry name" value="Ig-like_fold"/>
</dbReference>
<dbReference type="Pfam" id="PF18962">
    <property type="entry name" value="Por_Secre_tail"/>
    <property type="match status" value="1"/>
</dbReference>
<dbReference type="InterPro" id="IPR008979">
    <property type="entry name" value="Galactose-bd-like_sf"/>
</dbReference>
<evidence type="ECO:0000313" key="6">
    <source>
        <dbReference type="EMBL" id="GFZ88901.1"/>
    </source>
</evidence>
<dbReference type="Pfam" id="PF01483">
    <property type="entry name" value="P_proprotein"/>
    <property type="match status" value="1"/>
</dbReference>
<dbReference type="Pfam" id="PF13583">
    <property type="entry name" value="Reprolysin_4"/>
    <property type="match status" value="1"/>
</dbReference>
<feature type="region of interest" description="Disordered" evidence="4">
    <location>
        <begin position="475"/>
        <end position="498"/>
    </location>
</feature>
<dbReference type="PROSITE" id="PS51829">
    <property type="entry name" value="P_HOMO_B"/>
    <property type="match status" value="1"/>
</dbReference>
<dbReference type="GO" id="GO:0008237">
    <property type="term" value="F:metallopeptidase activity"/>
    <property type="evidence" value="ECO:0007669"/>
    <property type="project" value="UniProtKB-KW"/>
</dbReference>
<keyword evidence="3" id="KW-0378">Hydrolase</keyword>
<evidence type="ECO:0000256" key="4">
    <source>
        <dbReference type="SAM" id="MobiDB-lite"/>
    </source>
</evidence>
<dbReference type="InterPro" id="IPR024079">
    <property type="entry name" value="MetalloPept_cat_dom_sf"/>
</dbReference>
<dbReference type="GO" id="GO:0006508">
    <property type="term" value="P:proteolysis"/>
    <property type="evidence" value="ECO:0007669"/>
    <property type="project" value="UniProtKB-KW"/>
</dbReference>